<dbReference type="EMBL" id="JANHOG010001247">
    <property type="protein sequence ID" value="KAJ3540523.1"/>
    <property type="molecule type" value="Genomic_DNA"/>
</dbReference>
<evidence type="ECO:0000313" key="1">
    <source>
        <dbReference type="EMBL" id="KAJ3540523.1"/>
    </source>
</evidence>
<proteinExistence type="predicted"/>
<dbReference type="Proteomes" id="UP001148662">
    <property type="component" value="Unassembled WGS sequence"/>
</dbReference>
<accession>A0ACC1SIH0</accession>
<name>A0ACC1SIH0_9APHY</name>
<organism evidence="1 2">
    <name type="scientific">Phlebia brevispora</name>
    <dbReference type="NCBI Taxonomy" id="194682"/>
    <lineage>
        <taxon>Eukaryota</taxon>
        <taxon>Fungi</taxon>
        <taxon>Dikarya</taxon>
        <taxon>Basidiomycota</taxon>
        <taxon>Agaricomycotina</taxon>
        <taxon>Agaricomycetes</taxon>
        <taxon>Polyporales</taxon>
        <taxon>Meruliaceae</taxon>
        <taxon>Phlebia</taxon>
    </lineage>
</organism>
<evidence type="ECO:0000313" key="2">
    <source>
        <dbReference type="Proteomes" id="UP001148662"/>
    </source>
</evidence>
<sequence length="691" mass="79063">MTFDRSELKNYRVFKSLHITHTANGIGKIWGEGDVDINTIDSDGNIVHLLHLQNILYFPDLNIRLISAGQYMSEENATLRGDVNSLEFRDGFGRTIVEFFPEYPGDTTYHLLTANMNSHSAAKAQILDYETAHRCFGHSGDDVLRKVREHTEGFDEFSTSSQDNSPCQGCTQGKMPQHSFPPDTKRATKPFELVYSDVKSFPLESYNQHKYAVTFFDDFTSASWVVCIREKSQVISVTREFLALVETQHSARVQKWMSDAGGEYKSKAFNDMLRERRIEILTSAPHTPQQNGRAERFMRTMMDKAEAMRFIACLPKSWWNFAIEHAIHIYNCTPLRRHNWHTPFELLFGKKPQVERLCVFRCGAWVHIPADVRKDKLEPKSELMVYLGNTSHGWKFMRSLNNVVFTSSQAIFEESVFLKCDPKHKHRVRDTPPAPPHDDHSRHDLSDDDDDDLPPGDHHHSHSRHLPQARSEPQPDPVELAAEPAPRSDPPSAATEDPSEEPPTRRSTRQRNVPRRPGNVYGESRTPTQIERETRNFARWKQQVGDTEPSSSSRQSHQHHRRQDPVTSLPSIVTSPTTTGEESPQTQEPGPASDSDIDAELARLCQEGGVAFVNHLLSQAVASDDHSLSHPCEWTYCDILALPQAEQNEWKAACKQEIEALHKRQVYRLVDRPKKKNVIKNRWVFDVKPDR</sequence>
<protein>
    <submittedName>
        <fullName evidence="1">Uncharacterized protein</fullName>
    </submittedName>
</protein>
<reference evidence="1" key="1">
    <citation type="submission" date="2022-07" db="EMBL/GenBank/DDBJ databases">
        <title>Genome Sequence of Phlebia brevispora.</title>
        <authorList>
            <person name="Buettner E."/>
        </authorList>
    </citation>
    <scope>NUCLEOTIDE SEQUENCE</scope>
    <source>
        <strain evidence="1">MPL23</strain>
    </source>
</reference>
<gene>
    <name evidence="1" type="ORF">NM688_g6214</name>
</gene>
<keyword evidence="2" id="KW-1185">Reference proteome</keyword>
<comment type="caution">
    <text evidence="1">The sequence shown here is derived from an EMBL/GenBank/DDBJ whole genome shotgun (WGS) entry which is preliminary data.</text>
</comment>